<evidence type="ECO:0000256" key="1">
    <source>
        <dbReference type="SAM" id="Phobius"/>
    </source>
</evidence>
<reference evidence="2 3" key="1">
    <citation type="submission" date="2019-10" db="EMBL/GenBank/DDBJ databases">
        <title>Nocardia macrotermitis sp. nov. and Nocardia aurantia sp. nov., isolated from the gut of fungus growing-termite Macrotermes natalensis.</title>
        <authorList>
            <person name="Benndorf R."/>
            <person name="Schwitalla J."/>
            <person name="Martin K."/>
            <person name="De Beer W."/>
            <person name="Kaster A.-K."/>
            <person name="Vollmers J."/>
            <person name="Poulsen M."/>
            <person name="Beemelmanns C."/>
        </authorList>
    </citation>
    <scope>NUCLEOTIDE SEQUENCE [LARGE SCALE GENOMIC DNA]</scope>
    <source>
        <strain evidence="2 3">RB20</strain>
    </source>
</reference>
<gene>
    <name evidence="2" type="ORF">NRB20_66300</name>
</gene>
<dbReference type="Pfam" id="PF11255">
    <property type="entry name" value="DUF3054"/>
    <property type="match status" value="1"/>
</dbReference>
<dbReference type="AlphaFoldDB" id="A0A7K0DCJ6"/>
<comment type="caution">
    <text evidence="2">The sequence shown here is derived from an EMBL/GenBank/DDBJ whole genome shotgun (WGS) entry which is preliminary data.</text>
</comment>
<name>A0A7K0DCJ6_9NOCA</name>
<sequence>MPFLVDVVLVIVFCVIGRNSHHEGIISAGLFRTLWPFVIGLLVGWALAALLGARGGFADAVARFDARTLWPTGVTIWLSTLIIGMLLRVISGQGIAWTFIGVAATVLALFLLGWRAAWKALS</sequence>
<evidence type="ECO:0000313" key="2">
    <source>
        <dbReference type="EMBL" id="MQY23500.1"/>
    </source>
</evidence>
<accession>A0A7K0DCJ6</accession>
<feature type="transmembrane region" description="Helical" evidence="1">
    <location>
        <begin position="95"/>
        <end position="114"/>
    </location>
</feature>
<feature type="transmembrane region" description="Helical" evidence="1">
    <location>
        <begin position="69"/>
        <end position="89"/>
    </location>
</feature>
<dbReference type="EMBL" id="WEGK01000020">
    <property type="protein sequence ID" value="MQY23500.1"/>
    <property type="molecule type" value="Genomic_DNA"/>
</dbReference>
<evidence type="ECO:0008006" key="4">
    <source>
        <dbReference type="Google" id="ProtNLM"/>
    </source>
</evidence>
<dbReference type="InterPro" id="IPR021414">
    <property type="entry name" value="DUF3054"/>
</dbReference>
<organism evidence="2 3">
    <name type="scientific">Nocardia macrotermitis</name>
    <dbReference type="NCBI Taxonomy" id="2585198"/>
    <lineage>
        <taxon>Bacteria</taxon>
        <taxon>Bacillati</taxon>
        <taxon>Actinomycetota</taxon>
        <taxon>Actinomycetes</taxon>
        <taxon>Mycobacteriales</taxon>
        <taxon>Nocardiaceae</taxon>
        <taxon>Nocardia</taxon>
    </lineage>
</organism>
<keyword evidence="3" id="KW-1185">Reference proteome</keyword>
<keyword evidence="1" id="KW-0472">Membrane</keyword>
<protein>
    <recommendedName>
        <fullName evidence="4">DUF3054 domain-containing protein</fullName>
    </recommendedName>
</protein>
<feature type="transmembrane region" description="Helical" evidence="1">
    <location>
        <begin position="33"/>
        <end position="57"/>
    </location>
</feature>
<evidence type="ECO:0000313" key="3">
    <source>
        <dbReference type="Proteomes" id="UP000438448"/>
    </source>
</evidence>
<keyword evidence="1" id="KW-1133">Transmembrane helix</keyword>
<dbReference type="Proteomes" id="UP000438448">
    <property type="component" value="Unassembled WGS sequence"/>
</dbReference>
<keyword evidence="1" id="KW-0812">Transmembrane</keyword>
<proteinExistence type="predicted"/>